<protein>
    <submittedName>
        <fullName evidence="1">Uncharacterized protein</fullName>
    </submittedName>
</protein>
<reference evidence="1 2" key="1">
    <citation type="journal article" date="2024" name="G3 (Bethesda)">
        <title>Genome assembly of Hibiscus sabdariffa L. provides insights into metabolisms of medicinal natural products.</title>
        <authorList>
            <person name="Kim T."/>
        </authorList>
    </citation>
    <scope>NUCLEOTIDE SEQUENCE [LARGE SCALE GENOMIC DNA]</scope>
    <source>
        <strain evidence="1">TK-2024</strain>
        <tissue evidence="1">Old leaves</tissue>
    </source>
</reference>
<keyword evidence="2" id="KW-1185">Reference proteome</keyword>
<organism evidence="1 2">
    <name type="scientific">Hibiscus sabdariffa</name>
    <name type="common">roselle</name>
    <dbReference type="NCBI Taxonomy" id="183260"/>
    <lineage>
        <taxon>Eukaryota</taxon>
        <taxon>Viridiplantae</taxon>
        <taxon>Streptophyta</taxon>
        <taxon>Embryophyta</taxon>
        <taxon>Tracheophyta</taxon>
        <taxon>Spermatophyta</taxon>
        <taxon>Magnoliopsida</taxon>
        <taxon>eudicotyledons</taxon>
        <taxon>Gunneridae</taxon>
        <taxon>Pentapetalae</taxon>
        <taxon>rosids</taxon>
        <taxon>malvids</taxon>
        <taxon>Malvales</taxon>
        <taxon>Malvaceae</taxon>
        <taxon>Malvoideae</taxon>
        <taxon>Hibiscus</taxon>
    </lineage>
</organism>
<accession>A0ABR2BJF2</accession>
<sequence length="260" mass="29172">MPTPLRRVTFFVEKPRRSSKVFKVVKEARWKNGCGTKDYVSLRKIWGSSSLSLSCGLIFPVTYRLYAIVDNTRGDEFCFSNPLGYGKGSVTFMFKWILSEVALKGGGTIRSEVDKVPIDGMFTPRISTVKVSIEAENLMVVVIFESVASPQPRLPILLVLRLRALRILVVLQGLFHPWPNCQILGCLICVHRLQGISCPLDLVWLFRDVASVWPRDGNRGGTRDGVVSSSAVSADCDWFIVFMFGDLIRIMRVRISQVAL</sequence>
<evidence type="ECO:0000313" key="2">
    <source>
        <dbReference type="Proteomes" id="UP001472677"/>
    </source>
</evidence>
<comment type="caution">
    <text evidence="1">The sequence shown here is derived from an EMBL/GenBank/DDBJ whole genome shotgun (WGS) entry which is preliminary data.</text>
</comment>
<dbReference type="Proteomes" id="UP001472677">
    <property type="component" value="Unassembled WGS sequence"/>
</dbReference>
<proteinExistence type="predicted"/>
<gene>
    <name evidence="1" type="ORF">V6N12_008573</name>
</gene>
<dbReference type="EMBL" id="JBBPBM010000109">
    <property type="protein sequence ID" value="KAK8507229.1"/>
    <property type="molecule type" value="Genomic_DNA"/>
</dbReference>
<name>A0ABR2BJF2_9ROSI</name>
<evidence type="ECO:0000313" key="1">
    <source>
        <dbReference type="EMBL" id="KAK8507229.1"/>
    </source>
</evidence>